<dbReference type="Proteomes" id="UP000649829">
    <property type="component" value="Unassembled WGS sequence"/>
</dbReference>
<dbReference type="Pfam" id="PF09037">
    <property type="entry name" value="Sulphotransf"/>
    <property type="match status" value="1"/>
</dbReference>
<sequence>MNNSLYFREVQFDPVVYERVLQKPAADLRYVIYFTPRSGSSWLTDVLSQTRRLSEANEAFNPNFIPNIAQVCNASNLEQYINVLIRRHNYHGVYGFEITMHQLEAVFPRAALFLEHFGSGPCFWLIRRDIVAQAISLAKMVSTNVAHTAHASEEERQASDQSFAYDAKLIRRWLLHILSAERKNEEFFERHGLEPLRMCYEQTTLLSAQQMVNVVTRHLRLPDLPPMEFKSSHGKLGTSRNTEFAERFRMDEATFMAAVDAERAPWLARLHDIVETSY</sequence>
<name>A0A917TCA0_9RHOB</name>
<keyword evidence="3" id="KW-1185">Reference proteome</keyword>
<dbReference type="AlphaFoldDB" id="A0A917TCA0"/>
<organism evidence="2 3">
    <name type="scientific">Pseudooceanicola nanhaiensis</name>
    <dbReference type="NCBI Taxonomy" id="375761"/>
    <lineage>
        <taxon>Bacteria</taxon>
        <taxon>Pseudomonadati</taxon>
        <taxon>Pseudomonadota</taxon>
        <taxon>Alphaproteobacteria</taxon>
        <taxon>Rhodobacterales</taxon>
        <taxon>Paracoccaceae</taxon>
        <taxon>Pseudooceanicola</taxon>
    </lineage>
</organism>
<proteinExistence type="predicted"/>
<evidence type="ECO:0000313" key="2">
    <source>
        <dbReference type="EMBL" id="GGM17428.1"/>
    </source>
</evidence>
<comment type="caution">
    <text evidence="2">The sequence shown here is derived from an EMBL/GenBank/DDBJ whole genome shotgun (WGS) entry which is preliminary data.</text>
</comment>
<dbReference type="EMBL" id="BMLF01000010">
    <property type="protein sequence ID" value="GGM17428.1"/>
    <property type="molecule type" value="Genomic_DNA"/>
</dbReference>
<dbReference type="RefSeq" id="WP_028285003.1">
    <property type="nucleotide sequence ID" value="NZ_BMLF01000010.1"/>
</dbReference>
<protein>
    <recommendedName>
        <fullName evidence="1">Sulphotransferase Stf0 domain-containing protein</fullName>
    </recommendedName>
</protein>
<evidence type="ECO:0000313" key="3">
    <source>
        <dbReference type="Proteomes" id="UP000649829"/>
    </source>
</evidence>
<gene>
    <name evidence="2" type="ORF">GCM10011534_44280</name>
</gene>
<dbReference type="InterPro" id="IPR027417">
    <property type="entry name" value="P-loop_NTPase"/>
</dbReference>
<dbReference type="Gene3D" id="3.40.50.300">
    <property type="entry name" value="P-loop containing nucleotide triphosphate hydrolases"/>
    <property type="match status" value="1"/>
</dbReference>
<accession>A0A917TCA0</accession>
<reference evidence="2" key="1">
    <citation type="journal article" date="2014" name="Int. J. Syst. Evol. Microbiol.">
        <title>Complete genome sequence of Corynebacterium casei LMG S-19264T (=DSM 44701T), isolated from a smear-ripened cheese.</title>
        <authorList>
            <consortium name="US DOE Joint Genome Institute (JGI-PGF)"/>
            <person name="Walter F."/>
            <person name="Albersmeier A."/>
            <person name="Kalinowski J."/>
            <person name="Ruckert C."/>
        </authorList>
    </citation>
    <scope>NUCLEOTIDE SEQUENCE</scope>
    <source>
        <strain evidence="2">CGMCC 1.6293</strain>
    </source>
</reference>
<reference evidence="2" key="2">
    <citation type="submission" date="2020-09" db="EMBL/GenBank/DDBJ databases">
        <authorList>
            <person name="Sun Q."/>
            <person name="Zhou Y."/>
        </authorList>
    </citation>
    <scope>NUCLEOTIDE SEQUENCE</scope>
    <source>
        <strain evidence="2">CGMCC 1.6293</strain>
    </source>
</reference>
<evidence type="ECO:0000259" key="1">
    <source>
        <dbReference type="Pfam" id="PF09037"/>
    </source>
</evidence>
<dbReference type="InterPro" id="IPR024628">
    <property type="entry name" value="Sulfotransferase_Stf0_dom"/>
</dbReference>
<dbReference type="SUPFAM" id="SSF52540">
    <property type="entry name" value="P-loop containing nucleoside triphosphate hydrolases"/>
    <property type="match status" value="1"/>
</dbReference>
<feature type="domain" description="Sulphotransferase Stf0" evidence="1">
    <location>
        <begin position="111"/>
        <end position="251"/>
    </location>
</feature>